<evidence type="ECO:0008006" key="4">
    <source>
        <dbReference type="Google" id="ProtNLM"/>
    </source>
</evidence>
<dbReference type="EMBL" id="CP054491">
    <property type="protein sequence ID" value="QKQ26547.1"/>
    <property type="molecule type" value="Genomic_DNA"/>
</dbReference>
<dbReference type="AlphaFoldDB" id="A0A6N0HWA6"/>
<keyword evidence="1" id="KW-0732">Signal</keyword>
<feature type="signal peptide" evidence="1">
    <location>
        <begin position="1"/>
        <end position="18"/>
    </location>
</feature>
<dbReference type="Gene3D" id="3.60.15.10">
    <property type="entry name" value="Ribonuclease Z/Hydroxyacylglutathione hydrolase-like"/>
    <property type="match status" value="1"/>
</dbReference>
<dbReference type="KEGG" id="rev:HUE57_09835"/>
<evidence type="ECO:0000313" key="2">
    <source>
        <dbReference type="EMBL" id="QKQ26547.1"/>
    </source>
</evidence>
<feature type="chain" id="PRO_5027025705" description="MBL fold metallo-hydrolase" evidence="1">
    <location>
        <begin position="19"/>
        <end position="156"/>
    </location>
</feature>
<sequence>MSKMMAALLLLMSSMSHAEYALEIQKVSDNVYAIVGELSQRNPENLANNATFGVVVTDEGVLLVDPGVPIKGPHSLIVLFVPLPTSRSRLLSIVVGRITVGWVIATSRSVAHTSSPQRRRLPITVRVPVPTLICSINWWVTNLKAPGVLRRRDIYR</sequence>
<keyword evidence="3" id="KW-1185">Reference proteome</keyword>
<proteinExistence type="predicted"/>
<dbReference type="Proteomes" id="UP000509658">
    <property type="component" value="Chromosome"/>
</dbReference>
<evidence type="ECO:0000313" key="3">
    <source>
        <dbReference type="Proteomes" id="UP000509658"/>
    </source>
</evidence>
<evidence type="ECO:0000256" key="1">
    <source>
        <dbReference type="SAM" id="SignalP"/>
    </source>
</evidence>
<gene>
    <name evidence="2" type="ORF">HUE57_09835</name>
</gene>
<protein>
    <recommendedName>
        <fullName evidence="4">MBL fold metallo-hydrolase</fullName>
    </recommendedName>
</protein>
<reference evidence="2 3" key="1">
    <citation type="submission" date="2020-05" db="EMBL/GenBank/DDBJ databases">
        <title>Horizontal transmission and recombination maintain forever young bacterial symbiont genomes.</title>
        <authorList>
            <person name="Russell S.L."/>
            <person name="Pepper-Tunick E."/>
            <person name="Svedberg J."/>
            <person name="Byrne A."/>
            <person name="Ruelas Castillo J."/>
            <person name="Vollmers C."/>
            <person name="Beinart R.A."/>
            <person name="Corbett-Detig R."/>
        </authorList>
    </citation>
    <scope>NUCLEOTIDE SEQUENCE [LARGE SCALE GENOMIC DNA]</scope>
    <source>
        <strain evidence="2">Santa_Monica_outfall</strain>
    </source>
</reference>
<name>A0A6N0HWA6_9GAMM</name>
<accession>A0A6N0HWA6</accession>
<dbReference type="InterPro" id="IPR036866">
    <property type="entry name" value="RibonucZ/Hydroxyglut_hydro"/>
</dbReference>
<dbReference type="SUPFAM" id="SSF56281">
    <property type="entry name" value="Metallo-hydrolase/oxidoreductase"/>
    <property type="match status" value="1"/>
</dbReference>
<organism evidence="2 3">
    <name type="scientific">Candidatus Reidiella endopervernicosa</name>
    <dbReference type="NCBI Taxonomy" id="2738883"/>
    <lineage>
        <taxon>Bacteria</taxon>
        <taxon>Pseudomonadati</taxon>
        <taxon>Pseudomonadota</taxon>
        <taxon>Gammaproteobacteria</taxon>
        <taxon>Candidatus Reidiella</taxon>
    </lineage>
</organism>